<dbReference type="CDD" id="cd01152">
    <property type="entry name" value="ACAD_fadE6_17_26"/>
    <property type="match status" value="1"/>
</dbReference>
<name>A0ABX8ACM3_9BRAD</name>
<protein>
    <submittedName>
        <fullName evidence="10">Acyl-CoA dehydrogenase</fullName>
    </submittedName>
</protein>
<evidence type="ECO:0000256" key="3">
    <source>
        <dbReference type="ARBA" id="ARBA00022630"/>
    </source>
</evidence>
<dbReference type="InterPro" id="IPR052161">
    <property type="entry name" value="Mycobact_Acyl-CoA_DH"/>
</dbReference>
<dbReference type="RefSeq" id="WP_211910162.1">
    <property type="nucleotide sequence ID" value="NZ_CP036498.1"/>
</dbReference>
<organism evidence="10 11">
    <name type="scientific">Tardiphaga alba</name>
    <dbReference type="NCBI Taxonomy" id="340268"/>
    <lineage>
        <taxon>Bacteria</taxon>
        <taxon>Pseudomonadati</taxon>
        <taxon>Pseudomonadota</taxon>
        <taxon>Alphaproteobacteria</taxon>
        <taxon>Hyphomicrobiales</taxon>
        <taxon>Nitrobacteraceae</taxon>
        <taxon>Tardiphaga</taxon>
    </lineage>
</organism>
<dbReference type="InterPro" id="IPR006091">
    <property type="entry name" value="Acyl-CoA_Oxase/DH_mid-dom"/>
</dbReference>
<dbReference type="Pfam" id="PF02771">
    <property type="entry name" value="Acyl-CoA_dh_N"/>
    <property type="match status" value="1"/>
</dbReference>
<dbReference type="InterPro" id="IPR036250">
    <property type="entry name" value="AcylCo_DH-like_C"/>
</dbReference>
<dbReference type="Pfam" id="PF02770">
    <property type="entry name" value="Acyl-CoA_dh_M"/>
    <property type="match status" value="1"/>
</dbReference>
<evidence type="ECO:0000256" key="2">
    <source>
        <dbReference type="ARBA" id="ARBA00009347"/>
    </source>
</evidence>
<dbReference type="InterPro" id="IPR009075">
    <property type="entry name" value="AcylCo_DH/oxidase_C"/>
</dbReference>
<dbReference type="InterPro" id="IPR046373">
    <property type="entry name" value="Acyl-CoA_Oxase/DH_mid-dom_sf"/>
</dbReference>
<keyword evidence="5 6" id="KW-0560">Oxidoreductase</keyword>
<feature type="domain" description="Acyl-CoA dehydrogenase/oxidase N-terminal" evidence="9">
    <location>
        <begin position="7"/>
        <end position="125"/>
    </location>
</feature>
<evidence type="ECO:0000259" key="9">
    <source>
        <dbReference type="Pfam" id="PF02771"/>
    </source>
</evidence>
<dbReference type="InterPro" id="IPR037069">
    <property type="entry name" value="AcylCoA_DH/ox_N_sf"/>
</dbReference>
<evidence type="ECO:0000313" key="10">
    <source>
        <dbReference type="EMBL" id="QUS41519.1"/>
    </source>
</evidence>
<dbReference type="InterPro" id="IPR009100">
    <property type="entry name" value="AcylCoA_DH/oxidase_NM_dom_sf"/>
</dbReference>
<comment type="similarity">
    <text evidence="2 6">Belongs to the acyl-CoA dehydrogenase family.</text>
</comment>
<keyword evidence="11" id="KW-1185">Reference proteome</keyword>
<reference evidence="10 11" key="1">
    <citation type="submission" date="2019-02" db="EMBL/GenBank/DDBJ databases">
        <title>Emended description of the genus Rhodopseudomonas and description of Rhodopseudomonas albus sp. nov., a non-phototrophic, heavy-metal-tolerant bacterium isolated from garden soil.</title>
        <authorList>
            <person name="Bao Z."/>
            <person name="Cao W.W."/>
            <person name="Sato Y."/>
            <person name="Nishizawa T."/>
            <person name="Zhao J."/>
            <person name="Guo Y."/>
            <person name="Ohta H."/>
        </authorList>
    </citation>
    <scope>NUCLEOTIDE SEQUENCE [LARGE SCALE GENOMIC DNA]</scope>
    <source>
        <strain evidence="10 11">SK50-23</strain>
    </source>
</reference>
<sequence length="408" mass="44838">MNFDDTPQEAEFRAIARKWIAANAPKELHAALSDPNAKRDSMLGDSKAWQKKKAEAGWACLHWPKEYGGRGSTPIERVIWQQEEGVYDKLSRPFAIGQGMCGPTVMAYATEDQKRQYLPPLASGEKVWCQLFSEPAGGSDVAGLRTRAEKDGDDWIINGQKIWTSGAHYSDYGILITRTDPNVPKHKGLTMFFLDMKSEGVEVKPIKQANGMQEFNEVFFTNVRIPDSQRLGAVGDGWNVSLTTLMNERMSIGARVHTGFLELFDYCSKLMLEDGLAINDPNVRSKLASWAVKNSGLTYTSYRSISALSKGERPGPENSIGKLVSGMMMQDIAMFAADLQGASGALVGEDAEAHGEFQATILSSPSMRIAGGTDEILRNIIAERVLGLPGDIRVDKDVPFNKVPTKGR</sequence>
<keyword evidence="4 6" id="KW-0274">FAD</keyword>
<evidence type="ECO:0000313" key="11">
    <source>
        <dbReference type="Proteomes" id="UP000682843"/>
    </source>
</evidence>
<dbReference type="Gene3D" id="1.20.140.10">
    <property type="entry name" value="Butyryl-CoA Dehydrogenase, subunit A, domain 3"/>
    <property type="match status" value="1"/>
</dbReference>
<evidence type="ECO:0000256" key="6">
    <source>
        <dbReference type="RuleBase" id="RU362125"/>
    </source>
</evidence>
<dbReference type="EMBL" id="CP036498">
    <property type="protein sequence ID" value="QUS41519.1"/>
    <property type="molecule type" value="Genomic_DNA"/>
</dbReference>
<accession>A0ABX8ACM3</accession>
<keyword evidence="3 6" id="KW-0285">Flavoprotein</keyword>
<comment type="cofactor">
    <cofactor evidence="1 6">
        <name>FAD</name>
        <dbReference type="ChEBI" id="CHEBI:57692"/>
    </cofactor>
</comment>
<dbReference type="SUPFAM" id="SSF56645">
    <property type="entry name" value="Acyl-CoA dehydrogenase NM domain-like"/>
    <property type="match status" value="1"/>
</dbReference>
<evidence type="ECO:0000259" key="8">
    <source>
        <dbReference type="Pfam" id="PF02770"/>
    </source>
</evidence>
<dbReference type="InterPro" id="IPR013786">
    <property type="entry name" value="AcylCoA_DH/ox_N"/>
</dbReference>
<dbReference type="Gene3D" id="1.10.540.10">
    <property type="entry name" value="Acyl-CoA dehydrogenase/oxidase, N-terminal domain"/>
    <property type="match status" value="1"/>
</dbReference>
<evidence type="ECO:0000256" key="5">
    <source>
        <dbReference type="ARBA" id="ARBA00023002"/>
    </source>
</evidence>
<feature type="domain" description="Acyl-CoA oxidase/dehydrogenase middle" evidence="8">
    <location>
        <begin position="129"/>
        <end position="223"/>
    </location>
</feature>
<dbReference type="SUPFAM" id="SSF47203">
    <property type="entry name" value="Acyl-CoA dehydrogenase C-terminal domain-like"/>
    <property type="match status" value="1"/>
</dbReference>
<dbReference type="Proteomes" id="UP000682843">
    <property type="component" value="Chromosome"/>
</dbReference>
<evidence type="ECO:0000259" key="7">
    <source>
        <dbReference type="Pfam" id="PF00441"/>
    </source>
</evidence>
<dbReference type="PANTHER" id="PTHR43292:SF4">
    <property type="entry name" value="ACYL-COA DEHYDROGENASE FADE34"/>
    <property type="match status" value="1"/>
</dbReference>
<proteinExistence type="inferred from homology"/>
<dbReference type="Pfam" id="PF00441">
    <property type="entry name" value="Acyl-CoA_dh_1"/>
    <property type="match status" value="1"/>
</dbReference>
<evidence type="ECO:0000256" key="4">
    <source>
        <dbReference type="ARBA" id="ARBA00022827"/>
    </source>
</evidence>
<dbReference type="Gene3D" id="2.40.110.10">
    <property type="entry name" value="Butyryl-CoA Dehydrogenase, subunit A, domain 2"/>
    <property type="match status" value="1"/>
</dbReference>
<evidence type="ECO:0000256" key="1">
    <source>
        <dbReference type="ARBA" id="ARBA00001974"/>
    </source>
</evidence>
<gene>
    <name evidence="10" type="ORF">RPMA_23735</name>
</gene>
<dbReference type="PANTHER" id="PTHR43292">
    <property type="entry name" value="ACYL-COA DEHYDROGENASE"/>
    <property type="match status" value="1"/>
</dbReference>
<feature type="domain" description="Acyl-CoA dehydrogenase/oxidase C-terminal" evidence="7">
    <location>
        <begin position="235"/>
        <end position="386"/>
    </location>
</feature>